<dbReference type="Gene3D" id="3.10.28.10">
    <property type="entry name" value="Homing endonucleases"/>
    <property type="match status" value="1"/>
</dbReference>
<dbReference type="AlphaFoldDB" id="A0A1F6CEF9"/>
<dbReference type="Pfam" id="PF14528">
    <property type="entry name" value="LAGLIDADG_3"/>
    <property type="match status" value="1"/>
</dbReference>
<organism evidence="2 3">
    <name type="scientific">Candidatus Kaiserbacteria bacterium RIFCSPHIGHO2_01_FULL_49_13</name>
    <dbReference type="NCBI Taxonomy" id="1798477"/>
    <lineage>
        <taxon>Bacteria</taxon>
        <taxon>Candidatus Kaiseribacteriota</taxon>
    </lineage>
</organism>
<feature type="domain" description="Homing endonuclease LAGLIDADG" evidence="1">
    <location>
        <begin position="167"/>
        <end position="241"/>
    </location>
</feature>
<gene>
    <name evidence="2" type="ORF">A2671_00640</name>
</gene>
<evidence type="ECO:0000313" key="2">
    <source>
        <dbReference type="EMBL" id="OGG47543.1"/>
    </source>
</evidence>
<evidence type="ECO:0000313" key="3">
    <source>
        <dbReference type="Proteomes" id="UP000178344"/>
    </source>
</evidence>
<dbReference type="EMBL" id="MFKQ01000007">
    <property type="protein sequence ID" value="OGG47543.1"/>
    <property type="molecule type" value="Genomic_DNA"/>
</dbReference>
<reference evidence="2 3" key="1">
    <citation type="journal article" date="2016" name="Nat. Commun.">
        <title>Thousands of microbial genomes shed light on interconnected biogeochemical processes in an aquifer system.</title>
        <authorList>
            <person name="Anantharaman K."/>
            <person name="Brown C.T."/>
            <person name="Hug L.A."/>
            <person name="Sharon I."/>
            <person name="Castelle C.J."/>
            <person name="Probst A.J."/>
            <person name="Thomas B.C."/>
            <person name="Singh A."/>
            <person name="Wilkins M.J."/>
            <person name="Karaoz U."/>
            <person name="Brodie E.L."/>
            <person name="Williams K.H."/>
            <person name="Hubbard S.S."/>
            <person name="Banfield J.F."/>
        </authorList>
    </citation>
    <scope>NUCLEOTIDE SEQUENCE [LARGE SCALE GENOMIC DNA]</scope>
</reference>
<dbReference type="GO" id="GO:0004519">
    <property type="term" value="F:endonuclease activity"/>
    <property type="evidence" value="ECO:0007669"/>
    <property type="project" value="InterPro"/>
</dbReference>
<dbReference type="InterPro" id="IPR004860">
    <property type="entry name" value="LAGLIDADG_dom"/>
</dbReference>
<dbReference type="Proteomes" id="UP000178344">
    <property type="component" value="Unassembled WGS sequence"/>
</dbReference>
<dbReference type="InterPro" id="IPR027434">
    <property type="entry name" value="Homing_endonucl"/>
</dbReference>
<evidence type="ECO:0000259" key="1">
    <source>
        <dbReference type="Pfam" id="PF14528"/>
    </source>
</evidence>
<name>A0A1F6CEF9_9BACT</name>
<sequence length="276" mass="32403">MNGFKEQCLELRKKDYTLPEIVKITGRSKTSVYFHIRDFPLSVKKLSAIRELQGAQIRVYALARKGKSVRGFRRFSEWNRERVLLVSHLLFDGEIYHGGCAYNNRSSILIEQVAKAMKSMYDFEPKRYKNPFTGVSRIAYYNVALGAYVKIKARELLQTICHFPKSFKREFLQSFFDDEGCMDFRPENNCRRIRGYQKDAGVLKIIQKLLLEFEITSRIQMPNEVVIVGKENLVKFQREINFSRGVRINGMRSNSIWKQSLEKREILRRAIASYQT</sequence>
<accession>A0A1F6CEF9</accession>
<protein>
    <recommendedName>
        <fullName evidence="1">Homing endonuclease LAGLIDADG domain-containing protein</fullName>
    </recommendedName>
</protein>
<dbReference type="SUPFAM" id="SSF55608">
    <property type="entry name" value="Homing endonucleases"/>
    <property type="match status" value="1"/>
</dbReference>
<comment type="caution">
    <text evidence="2">The sequence shown here is derived from an EMBL/GenBank/DDBJ whole genome shotgun (WGS) entry which is preliminary data.</text>
</comment>
<proteinExistence type="predicted"/>